<dbReference type="RefSeq" id="WP_380840178.1">
    <property type="nucleotide sequence ID" value="NZ_JBHSFP010000006.1"/>
</dbReference>
<keyword evidence="4" id="KW-1185">Reference proteome</keyword>
<feature type="region of interest" description="Disordered" evidence="1">
    <location>
        <begin position="80"/>
        <end position="118"/>
    </location>
</feature>
<evidence type="ECO:0000313" key="4">
    <source>
        <dbReference type="Proteomes" id="UP001596004"/>
    </source>
</evidence>
<evidence type="ECO:0000256" key="2">
    <source>
        <dbReference type="SAM" id="Phobius"/>
    </source>
</evidence>
<organism evidence="3 4">
    <name type="scientific">Sphaerisporangium dianthi</name>
    <dbReference type="NCBI Taxonomy" id="1436120"/>
    <lineage>
        <taxon>Bacteria</taxon>
        <taxon>Bacillati</taxon>
        <taxon>Actinomycetota</taxon>
        <taxon>Actinomycetes</taxon>
        <taxon>Streptosporangiales</taxon>
        <taxon>Streptosporangiaceae</taxon>
        <taxon>Sphaerisporangium</taxon>
    </lineage>
</organism>
<dbReference type="Pfam" id="PF06197">
    <property type="entry name" value="DUF998"/>
    <property type="match status" value="2"/>
</dbReference>
<dbReference type="InterPro" id="IPR009339">
    <property type="entry name" value="DUF998"/>
</dbReference>
<gene>
    <name evidence="3" type="ORF">ACFO60_12315</name>
</gene>
<feature type="transmembrane region" description="Helical" evidence="2">
    <location>
        <begin position="176"/>
        <end position="197"/>
    </location>
</feature>
<evidence type="ECO:0000313" key="3">
    <source>
        <dbReference type="EMBL" id="MFC4531552.1"/>
    </source>
</evidence>
<feature type="transmembrane region" description="Helical" evidence="2">
    <location>
        <begin position="235"/>
        <end position="255"/>
    </location>
</feature>
<dbReference type="EMBL" id="JBHSFP010000006">
    <property type="protein sequence ID" value="MFC4531552.1"/>
    <property type="molecule type" value="Genomic_DNA"/>
</dbReference>
<name>A0ABV9CFV6_9ACTN</name>
<feature type="transmembrane region" description="Helical" evidence="2">
    <location>
        <begin position="129"/>
        <end position="148"/>
    </location>
</feature>
<feature type="transmembrane region" description="Helical" evidence="2">
    <location>
        <begin position="55"/>
        <end position="75"/>
    </location>
</feature>
<keyword evidence="2" id="KW-0812">Transmembrane</keyword>
<evidence type="ECO:0000256" key="1">
    <source>
        <dbReference type="SAM" id="MobiDB-lite"/>
    </source>
</evidence>
<comment type="caution">
    <text evidence="3">The sequence shown here is derived from an EMBL/GenBank/DDBJ whole genome shotgun (WGS) entry which is preliminary data.</text>
</comment>
<reference evidence="4" key="1">
    <citation type="journal article" date="2019" name="Int. J. Syst. Evol. Microbiol.">
        <title>The Global Catalogue of Microorganisms (GCM) 10K type strain sequencing project: providing services to taxonomists for standard genome sequencing and annotation.</title>
        <authorList>
            <consortium name="The Broad Institute Genomics Platform"/>
            <consortium name="The Broad Institute Genome Sequencing Center for Infectious Disease"/>
            <person name="Wu L."/>
            <person name="Ma J."/>
        </authorList>
    </citation>
    <scope>NUCLEOTIDE SEQUENCE [LARGE SCALE GENOMIC DNA]</scope>
    <source>
        <strain evidence="4">CGMCC 4.7132</strain>
    </source>
</reference>
<keyword evidence="2" id="KW-1133">Transmembrane helix</keyword>
<sequence length="275" mass="29080">MKSPVTRGLLWGGTVAGPLFTAAFLIEGATRADYDPLRHPVSSLALGPSGWTQDLNFIVAGLLTLGFAVALRKLLRPGPPTPDALEAGTRSTRDEPVPAGGTLVLERPSARAPEPLPASRTGLRRGATWGPILIGVWAVQLILAGIFVTDPVSGYPPGTPDRLTEYVTTHGAVHDLVSIPGFIALAAAFLVFAVRFAAQRSRGWAAYSVITFAVFAVAFYLSSRGFDQSPGLVKFGGLFQRLAVTTGWLWLTLLATRHLSPTAAPTNEPASTTAR</sequence>
<dbReference type="Proteomes" id="UP001596004">
    <property type="component" value="Unassembled WGS sequence"/>
</dbReference>
<accession>A0ABV9CFV6</accession>
<protein>
    <submittedName>
        <fullName evidence="3">DUF998 domain-containing protein</fullName>
    </submittedName>
</protein>
<proteinExistence type="predicted"/>
<feature type="transmembrane region" description="Helical" evidence="2">
    <location>
        <begin position="204"/>
        <end position="223"/>
    </location>
</feature>
<keyword evidence="2" id="KW-0472">Membrane</keyword>